<dbReference type="InterPro" id="IPR036412">
    <property type="entry name" value="HAD-like_sf"/>
</dbReference>
<name>A0ABV7HKJ5_9GAMM</name>
<evidence type="ECO:0000313" key="5">
    <source>
        <dbReference type="Proteomes" id="UP001595548"/>
    </source>
</evidence>
<dbReference type="NCBIfam" id="TIGR01488">
    <property type="entry name" value="HAD-SF-IB"/>
    <property type="match status" value="1"/>
</dbReference>
<keyword evidence="3" id="KW-0460">Magnesium</keyword>
<protein>
    <submittedName>
        <fullName evidence="4">HAD family hydrolase</fullName>
    </submittedName>
</protein>
<evidence type="ECO:0000256" key="1">
    <source>
        <dbReference type="ARBA" id="ARBA00022723"/>
    </source>
</evidence>
<evidence type="ECO:0000256" key="3">
    <source>
        <dbReference type="ARBA" id="ARBA00022842"/>
    </source>
</evidence>
<keyword evidence="1" id="KW-0479">Metal-binding</keyword>
<evidence type="ECO:0000256" key="2">
    <source>
        <dbReference type="ARBA" id="ARBA00022801"/>
    </source>
</evidence>
<dbReference type="PANTHER" id="PTHR43344:SF13">
    <property type="entry name" value="PHOSPHATASE RV3661-RELATED"/>
    <property type="match status" value="1"/>
</dbReference>
<dbReference type="Pfam" id="PF12710">
    <property type="entry name" value="HAD"/>
    <property type="match status" value="1"/>
</dbReference>
<dbReference type="Gene3D" id="3.40.50.1000">
    <property type="entry name" value="HAD superfamily/HAD-like"/>
    <property type="match status" value="1"/>
</dbReference>
<dbReference type="Proteomes" id="UP001595548">
    <property type="component" value="Unassembled WGS sequence"/>
</dbReference>
<dbReference type="InterPro" id="IPR006385">
    <property type="entry name" value="HAD_hydro_SerB1"/>
</dbReference>
<organism evidence="4 5">
    <name type="scientific">Gilvimarinus japonicus</name>
    <dbReference type="NCBI Taxonomy" id="1796469"/>
    <lineage>
        <taxon>Bacteria</taxon>
        <taxon>Pseudomonadati</taxon>
        <taxon>Pseudomonadota</taxon>
        <taxon>Gammaproteobacteria</taxon>
        <taxon>Cellvibrionales</taxon>
        <taxon>Cellvibrionaceae</taxon>
        <taxon>Gilvimarinus</taxon>
    </lineage>
</organism>
<dbReference type="RefSeq" id="WP_382414623.1">
    <property type="nucleotide sequence ID" value="NZ_AP031500.1"/>
</dbReference>
<gene>
    <name evidence="4" type="ORF">ACFOEB_04200</name>
</gene>
<dbReference type="PANTHER" id="PTHR43344">
    <property type="entry name" value="PHOSPHOSERINE PHOSPHATASE"/>
    <property type="match status" value="1"/>
</dbReference>
<dbReference type="InterPro" id="IPR023214">
    <property type="entry name" value="HAD_sf"/>
</dbReference>
<accession>A0ABV7HKJ5</accession>
<dbReference type="InterPro" id="IPR050582">
    <property type="entry name" value="HAD-like_SerB"/>
</dbReference>
<keyword evidence="5" id="KW-1185">Reference proteome</keyword>
<dbReference type="GO" id="GO:0016787">
    <property type="term" value="F:hydrolase activity"/>
    <property type="evidence" value="ECO:0007669"/>
    <property type="project" value="UniProtKB-KW"/>
</dbReference>
<keyword evidence="2 4" id="KW-0378">Hydrolase</keyword>
<dbReference type="NCBIfam" id="TIGR01490">
    <property type="entry name" value="HAD-SF-IB-hyp1"/>
    <property type="match status" value="1"/>
</dbReference>
<evidence type="ECO:0000313" key="4">
    <source>
        <dbReference type="EMBL" id="MFC3154395.1"/>
    </source>
</evidence>
<dbReference type="SUPFAM" id="SSF56784">
    <property type="entry name" value="HAD-like"/>
    <property type="match status" value="1"/>
</dbReference>
<dbReference type="EMBL" id="JBHRTL010000004">
    <property type="protein sequence ID" value="MFC3154395.1"/>
    <property type="molecule type" value="Genomic_DNA"/>
</dbReference>
<sequence length="226" mass="24781">MQHTQSLSVAEHGYAFFDVDNTLIALNSMLSFQDYWYQLYPDSEAESLYRADLMAHLHEHACWETVNKLYYRHFAGRSVAALADAGNRWFCHKRRETRFYCQAVLAELRDHQARGSEVVLVSGSFPAVLEPIARDLGIAKILAAQMEVSAGVYTGFLSAPPMVGAGKREAVKALLSSAALAQASYAYGDDVSDIPMLSVVGHPVVVAGGRLSSAEAEKLGWRLIAV</sequence>
<reference evidence="5" key="1">
    <citation type="journal article" date="2019" name="Int. J. Syst. Evol. Microbiol.">
        <title>The Global Catalogue of Microorganisms (GCM) 10K type strain sequencing project: providing services to taxonomists for standard genome sequencing and annotation.</title>
        <authorList>
            <consortium name="The Broad Institute Genomics Platform"/>
            <consortium name="The Broad Institute Genome Sequencing Center for Infectious Disease"/>
            <person name="Wu L."/>
            <person name="Ma J."/>
        </authorList>
    </citation>
    <scope>NUCLEOTIDE SEQUENCE [LARGE SCALE GENOMIC DNA]</scope>
    <source>
        <strain evidence="5">KCTC 52141</strain>
    </source>
</reference>
<dbReference type="Gene3D" id="1.20.1440.100">
    <property type="entry name" value="SG protein - dephosphorylation function"/>
    <property type="match status" value="1"/>
</dbReference>
<comment type="caution">
    <text evidence="4">The sequence shown here is derived from an EMBL/GenBank/DDBJ whole genome shotgun (WGS) entry which is preliminary data.</text>
</comment>
<proteinExistence type="predicted"/>